<dbReference type="EMBL" id="MN739898">
    <property type="protein sequence ID" value="QHT76617.1"/>
    <property type="molecule type" value="Genomic_DNA"/>
</dbReference>
<name>A0A6C0H893_9ZZZZ</name>
<organism evidence="1">
    <name type="scientific">viral metagenome</name>
    <dbReference type="NCBI Taxonomy" id="1070528"/>
    <lineage>
        <taxon>unclassified sequences</taxon>
        <taxon>metagenomes</taxon>
        <taxon>organismal metagenomes</taxon>
    </lineage>
</organism>
<reference evidence="1" key="1">
    <citation type="journal article" date="2020" name="Nature">
        <title>Giant virus diversity and host interactions through global metagenomics.</title>
        <authorList>
            <person name="Schulz F."/>
            <person name="Roux S."/>
            <person name="Paez-Espino D."/>
            <person name="Jungbluth S."/>
            <person name="Walsh D.A."/>
            <person name="Denef V.J."/>
            <person name="McMahon K.D."/>
            <person name="Konstantinidis K.T."/>
            <person name="Eloe-Fadrosh E.A."/>
            <person name="Kyrpides N.C."/>
            <person name="Woyke T."/>
        </authorList>
    </citation>
    <scope>NUCLEOTIDE SEQUENCE</scope>
    <source>
        <strain evidence="1">GVMAG-M-3300023179-82</strain>
    </source>
</reference>
<sequence>MYQYAYDATDICYYLINNNINNNILDDNYSYTMKENYKYVSNIEHLLLFLKNK</sequence>
<dbReference type="AlphaFoldDB" id="A0A6C0H893"/>
<proteinExistence type="predicted"/>
<evidence type="ECO:0000313" key="1">
    <source>
        <dbReference type="EMBL" id="QHT76617.1"/>
    </source>
</evidence>
<accession>A0A6C0H893</accession>
<protein>
    <submittedName>
        <fullName evidence="1">Uncharacterized protein</fullName>
    </submittedName>
</protein>